<dbReference type="PANTHER" id="PTHR11552">
    <property type="entry name" value="GLUCOSE-METHANOL-CHOLINE GMC OXIDOREDUCTASE"/>
    <property type="match status" value="1"/>
</dbReference>
<dbReference type="InterPro" id="IPR007867">
    <property type="entry name" value="GMC_OxRtase_C"/>
</dbReference>
<comment type="cofactor">
    <cofactor evidence="1">
        <name>FAD</name>
        <dbReference type="ChEBI" id="CHEBI:57692"/>
    </cofactor>
</comment>
<dbReference type="Pfam" id="PF05199">
    <property type="entry name" value="GMC_oxred_C"/>
    <property type="match status" value="1"/>
</dbReference>
<dbReference type="Gene3D" id="4.10.450.10">
    <property type="entry name" value="Glucose Oxidase, domain 2"/>
    <property type="match status" value="1"/>
</dbReference>
<dbReference type="Gene3D" id="3.30.560.10">
    <property type="entry name" value="Glucose Oxidase, domain 3"/>
    <property type="match status" value="1"/>
</dbReference>
<comment type="caution">
    <text evidence="10">The sequence shown here is derived from an EMBL/GenBank/DDBJ whole genome shotgun (WGS) entry which is preliminary data.</text>
</comment>
<evidence type="ECO:0000256" key="4">
    <source>
        <dbReference type="ARBA" id="ARBA00022827"/>
    </source>
</evidence>
<dbReference type="PROSITE" id="PS00623">
    <property type="entry name" value="GMC_OXRED_1"/>
    <property type="match status" value="1"/>
</dbReference>
<dbReference type="Pfam" id="PF00732">
    <property type="entry name" value="GMC_oxred_N"/>
    <property type="match status" value="1"/>
</dbReference>
<evidence type="ECO:0000256" key="2">
    <source>
        <dbReference type="ARBA" id="ARBA00010790"/>
    </source>
</evidence>
<feature type="domain" description="Glucose-methanol-choline oxidoreductase N-terminal" evidence="8">
    <location>
        <begin position="105"/>
        <end position="128"/>
    </location>
</feature>
<comment type="similarity">
    <text evidence="2 6">Belongs to the GMC oxidoreductase family.</text>
</comment>
<evidence type="ECO:0000256" key="5">
    <source>
        <dbReference type="ARBA" id="ARBA00023002"/>
    </source>
</evidence>
<evidence type="ECO:0000313" key="10">
    <source>
        <dbReference type="EMBL" id="KAL1619740.1"/>
    </source>
</evidence>
<evidence type="ECO:0000313" key="11">
    <source>
        <dbReference type="Proteomes" id="UP001521116"/>
    </source>
</evidence>
<evidence type="ECO:0000256" key="1">
    <source>
        <dbReference type="ARBA" id="ARBA00001974"/>
    </source>
</evidence>
<dbReference type="EMBL" id="JAJVDC020000182">
    <property type="protein sequence ID" value="KAL1619740.1"/>
    <property type="molecule type" value="Genomic_DNA"/>
</dbReference>
<dbReference type="SUPFAM" id="SSF54373">
    <property type="entry name" value="FAD-linked reductases, C-terminal domain"/>
    <property type="match status" value="1"/>
</dbReference>
<evidence type="ECO:0000259" key="8">
    <source>
        <dbReference type="PROSITE" id="PS00623"/>
    </source>
</evidence>
<dbReference type="SUPFAM" id="SSF51905">
    <property type="entry name" value="FAD/NAD(P)-binding domain"/>
    <property type="match status" value="1"/>
</dbReference>
<feature type="signal peptide" evidence="7">
    <location>
        <begin position="1"/>
        <end position="18"/>
    </location>
</feature>
<dbReference type="PIRSF" id="PIRSF000137">
    <property type="entry name" value="Alcohol_oxidase"/>
    <property type="match status" value="1"/>
</dbReference>
<dbReference type="PANTHER" id="PTHR11552:SF201">
    <property type="entry name" value="GLUCOSE-METHANOL-CHOLINE OXIDOREDUCTASE N-TERMINAL DOMAIN-CONTAINING PROTEIN"/>
    <property type="match status" value="1"/>
</dbReference>
<name>A0ABR3SGM8_9PEZI</name>
<feature type="chain" id="PRO_5047011692" description="Glucose-methanol-choline oxidoreductase N-terminal domain-containing protein" evidence="7">
    <location>
        <begin position="19"/>
        <end position="597"/>
    </location>
</feature>
<dbReference type="InterPro" id="IPR027424">
    <property type="entry name" value="Glucose_Oxidase_domain_2"/>
</dbReference>
<dbReference type="InterPro" id="IPR000172">
    <property type="entry name" value="GMC_OxRdtase_N"/>
</dbReference>
<keyword evidence="3 6" id="KW-0285">Flavoprotein</keyword>
<evidence type="ECO:0000259" key="9">
    <source>
        <dbReference type="PROSITE" id="PS00624"/>
    </source>
</evidence>
<dbReference type="InterPro" id="IPR012132">
    <property type="entry name" value="GMC_OxRdtase"/>
</dbReference>
<accession>A0ABR3SGM8</accession>
<dbReference type="PROSITE" id="PS00624">
    <property type="entry name" value="GMC_OXRED_2"/>
    <property type="match status" value="1"/>
</dbReference>
<protein>
    <recommendedName>
        <fullName evidence="8 9">Glucose-methanol-choline oxidoreductase N-terminal domain-containing protein</fullName>
    </recommendedName>
</protein>
<evidence type="ECO:0000256" key="6">
    <source>
        <dbReference type="RuleBase" id="RU003968"/>
    </source>
</evidence>
<gene>
    <name evidence="10" type="ORF">SLS56_009996</name>
</gene>
<dbReference type="Proteomes" id="UP001521116">
    <property type="component" value="Unassembled WGS sequence"/>
</dbReference>
<dbReference type="Gene3D" id="3.50.50.60">
    <property type="entry name" value="FAD/NAD(P)-binding domain"/>
    <property type="match status" value="1"/>
</dbReference>
<reference evidence="10 11" key="1">
    <citation type="submission" date="2024-02" db="EMBL/GenBank/DDBJ databases">
        <title>De novo assembly and annotation of 12 fungi associated with fruit tree decline syndrome in Ontario, Canada.</title>
        <authorList>
            <person name="Sulman M."/>
            <person name="Ellouze W."/>
            <person name="Ilyukhin E."/>
        </authorList>
    </citation>
    <scope>NUCLEOTIDE SEQUENCE [LARGE SCALE GENOMIC DNA]</scope>
    <source>
        <strain evidence="10 11">M1-105</strain>
    </source>
</reference>
<keyword evidence="5" id="KW-0560">Oxidoreductase</keyword>
<feature type="domain" description="Glucose-methanol-choline oxidoreductase N-terminal" evidence="9">
    <location>
        <begin position="301"/>
        <end position="315"/>
    </location>
</feature>
<sequence>MRFAVLLAILSSVDVAWPSGTQHLSSTYDYIVVGGGTCGLVVANRLSENANISVLVVEAGGSVFNNSDVTDIGGYGRAFNTAIDWQYKTVPQTHGNSDVQTLHAAKALGGTSTINGMSYTRAESAQIDAWEEAGNPGWNWKNLYPYYLKAEKYQAPTPRQAQGGASYEPELHGFDGPLKVGYPENQAVNSFPSTLNSSYQALGVPFSRDVNGGIMRGFTVYPKTVDVEANVRADAARAYYWPFSASRNNLQLLLNSTAHRVLWKTSPNLQGEVVAAAVEIVGGDGSKRILNATREIILSAGALRTPSILELSGVGNPKILSKANINTTVSLPGVGENLIDQINSALTFSKTTSETYTGVAGYASYPNITDIFGASSSALASSVLAALPSYASSIAAQNNNATSVEDMLALLKVQHSLIFDAQVPVGEIIHYPSGNELGSQYWSTLPFARGNIHITSLDPSVPAKINPNYFMLEFDVKSQIEIARWMRKLFATAPLTNIAGAETWPGTKTVPSDASDAVWSTWLRRNYRGNYHFLSTAAMMPREMGGVVSERLKVYGIANLRVVDASVLPFQVCGHLMSTLYAVAERASDLIKADGGL</sequence>
<keyword evidence="7" id="KW-0732">Signal</keyword>
<proteinExistence type="inferred from homology"/>
<keyword evidence="4 6" id="KW-0274">FAD</keyword>
<dbReference type="InterPro" id="IPR036188">
    <property type="entry name" value="FAD/NAD-bd_sf"/>
</dbReference>
<keyword evidence="11" id="KW-1185">Reference proteome</keyword>
<organism evidence="10 11">
    <name type="scientific">Neofusicoccum ribis</name>
    <dbReference type="NCBI Taxonomy" id="45134"/>
    <lineage>
        <taxon>Eukaryota</taxon>
        <taxon>Fungi</taxon>
        <taxon>Dikarya</taxon>
        <taxon>Ascomycota</taxon>
        <taxon>Pezizomycotina</taxon>
        <taxon>Dothideomycetes</taxon>
        <taxon>Dothideomycetes incertae sedis</taxon>
        <taxon>Botryosphaeriales</taxon>
        <taxon>Botryosphaeriaceae</taxon>
        <taxon>Neofusicoccum</taxon>
    </lineage>
</organism>
<evidence type="ECO:0000256" key="7">
    <source>
        <dbReference type="SAM" id="SignalP"/>
    </source>
</evidence>
<evidence type="ECO:0000256" key="3">
    <source>
        <dbReference type="ARBA" id="ARBA00022630"/>
    </source>
</evidence>